<dbReference type="RefSeq" id="WP_343816297.1">
    <property type="nucleotide sequence ID" value="NZ_BAAADS010000025.1"/>
</dbReference>
<organism evidence="2 3">
    <name type="scientific">Virgibacillus siamensis</name>
    <dbReference type="NCBI Taxonomy" id="480071"/>
    <lineage>
        <taxon>Bacteria</taxon>
        <taxon>Bacillati</taxon>
        <taxon>Bacillota</taxon>
        <taxon>Bacilli</taxon>
        <taxon>Bacillales</taxon>
        <taxon>Bacillaceae</taxon>
        <taxon>Virgibacillus</taxon>
    </lineage>
</organism>
<keyword evidence="1" id="KW-0812">Transmembrane</keyword>
<feature type="transmembrane region" description="Helical" evidence="1">
    <location>
        <begin position="81"/>
        <end position="100"/>
    </location>
</feature>
<gene>
    <name evidence="2" type="ORF">GCM10009001_35750</name>
</gene>
<sequence length="271" mass="31327">MSRRGCENQDSLDKELLEQERRLAGLLDEYDVEFPSDLEMENTIDAIRPYVPIKKRKTLLLYEKMIPLLQRSGHEFINISLLFWVSNTLFYIVGLLVIFLEGVNPYLTAMFLAPIPLIFGLIEVLKSRNEGMAELEMTMKHSLQEIVLSKMVIVGGFNLILNVLFTLILPLFTDGIWLWKLILYWMTPFTVVSAFSFLITSKLRNSYAATSVSMVIWVIISFGVIISQQTNNWLDDIHVFYYIALNISAVTVLIVQIYRFSKRSVSFEFNN</sequence>
<evidence type="ECO:0000256" key="1">
    <source>
        <dbReference type="SAM" id="Phobius"/>
    </source>
</evidence>
<name>A0ABN1GNQ1_9BACI</name>
<feature type="transmembrane region" description="Helical" evidence="1">
    <location>
        <begin position="181"/>
        <end position="200"/>
    </location>
</feature>
<keyword evidence="1" id="KW-1133">Transmembrane helix</keyword>
<feature type="transmembrane region" description="Helical" evidence="1">
    <location>
        <begin position="207"/>
        <end position="227"/>
    </location>
</feature>
<protein>
    <submittedName>
        <fullName evidence="2">Uncharacterized protein</fullName>
    </submittedName>
</protein>
<evidence type="ECO:0000313" key="3">
    <source>
        <dbReference type="Proteomes" id="UP001500866"/>
    </source>
</evidence>
<keyword evidence="3" id="KW-1185">Reference proteome</keyword>
<proteinExistence type="predicted"/>
<feature type="transmembrane region" description="Helical" evidence="1">
    <location>
        <begin position="106"/>
        <end position="125"/>
    </location>
</feature>
<keyword evidence="1" id="KW-0472">Membrane</keyword>
<accession>A0ABN1GNQ1</accession>
<evidence type="ECO:0000313" key="2">
    <source>
        <dbReference type="EMBL" id="GAA0615303.1"/>
    </source>
</evidence>
<dbReference type="Proteomes" id="UP001500866">
    <property type="component" value="Unassembled WGS sequence"/>
</dbReference>
<dbReference type="EMBL" id="BAAADS010000025">
    <property type="protein sequence ID" value="GAA0615303.1"/>
    <property type="molecule type" value="Genomic_DNA"/>
</dbReference>
<comment type="caution">
    <text evidence="2">The sequence shown here is derived from an EMBL/GenBank/DDBJ whole genome shotgun (WGS) entry which is preliminary data.</text>
</comment>
<reference evidence="2 3" key="1">
    <citation type="journal article" date="2019" name="Int. J. Syst. Evol. Microbiol.">
        <title>The Global Catalogue of Microorganisms (GCM) 10K type strain sequencing project: providing services to taxonomists for standard genome sequencing and annotation.</title>
        <authorList>
            <consortium name="The Broad Institute Genomics Platform"/>
            <consortium name="The Broad Institute Genome Sequencing Center for Infectious Disease"/>
            <person name="Wu L."/>
            <person name="Ma J."/>
        </authorList>
    </citation>
    <scope>NUCLEOTIDE SEQUENCE [LARGE SCALE GENOMIC DNA]</scope>
    <source>
        <strain evidence="2 3">JCM 15395</strain>
    </source>
</reference>
<feature type="transmembrane region" description="Helical" evidence="1">
    <location>
        <begin position="146"/>
        <end position="169"/>
    </location>
</feature>
<feature type="transmembrane region" description="Helical" evidence="1">
    <location>
        <begin position="239"/>
        <end position="258"/>
    </location>
</feature>